<proteinExistence type="predicted"/>
<feature type="domain" description="4Fe-4S ferredoxin-type" evidence="5">
    <location>
        <begin position="460"/>
        <end position="491"/>
    </location>
</feature>
<gene>
    <name evidence="6" type="ORF">DGMP_03040</name>
</gene>
<keyword evidence="3" id="KW-0408">Iron</keyword>
<dbReference type="Proteomes" id="UP000826725">
    <property type="component" value="Chromosome"/>
</dbReference>
<dbReference type="PANTHER" id="PTHR43687">
    <property type="entry name" value="ADENYLYLSULFATE REDUCTASE, BETA SUBUNIT"/>
    <property type="match status" value="1"/>
</dbReference>
<feature type="domain" description="4Fe-4S ferredoxin-type" evidence="5">
    <location>
        <begin position="124"/>
        <end position="153"/>
    </location>
</feature>
<accession>A0A8D5FFA0</accession>
<dbReference type="KEGG" id="dbk:DGMP_03040"/>
<dbReference type="PANTHER" id="PTHR43687:SF1">
    <property type="entry name" value="FERREDOXIN III"/>
    <property type="match status" value="1"/>
</dbReference>
<evidence type="ECO:0000256" key="1">
    <source>
        <dbReference type="ARBA" id="ARBA00022485"/>
    </source>
</evidence>
<dbReference type="InterPro" id="IPR017900">
    <property type="entry name" value="4Fe4S_Fe_S_CS"/>
</dbReference>
<keyword evidence="2" id="KW-0479">Metal-binding</keyword>
<dbReference type="GO" id="GO:0051539">
    <property type="term" value="F:4 iron, 4 sulfur cluster binding"/>
    <property type="evidence" value="ECO:0007669"/>
    <property type="project" value="UniProtKB-KW"/>
</dbReference>
<evidence type="ECO:0000256" key="4">
    <source>
        <dbReference type="ARBA" id="ARBA00023014"/>
    </source>
</evidence>
<dbReference type="PROSITE" id="PS00198">
    <property type="entry name" value="4FE4S_FER_1"/>
    <property type="match status" value="3"/>
</dbReference>
<dbReference type="Pfam" id="PF12838">
    <property type="entry name" value="Fer4_7"/>
    <property type="match status" value="1"/>
</dbReference>
<sequence length="557" mass="62161">MQLNRDRTFLDGDGLLRLALAEHRRLNTAFWPSYISEVDTRVCVIGSQTAHVEKFLDTYGGMLEIEPLLLQELHPEIATAVDLHIEKNDDGLRLEYTVRLPLSIRECTYCGACGSVCPENCISPRLFLNLQQCSLCGECEKVCATKAIDINRIEKRALEVPALIILDDSRFEVGEDVSTVYHENELERFFSTLFPWQVEEPVVWSASICQYNSRLGAGCDLCIRSCNYGAITRGSDGIVINPFACEECGACVGACPTGALQNGRFDDTAFVRFFDTVDFRQGTTVVMGSEEQLHEFWWQSGGQRYDNLFFLEYPDCENLSLFHLLFLLLRGAGKLILLTGTQGGRELQNQVALANSLVTSLYGGEHRFFLKPVRDVEKLFARLSPLERIPGGKGTGEYTNRRKELAEELKRLVAGSGKNATVRPEKSLAFATLSCDSESCTHCLACLNGCRIGALSADEEKLSLNHVGVMCIGCGLCVQICPENALGLAPEFTLNTDFFMQQILAEAEPMTCRSCGKVFGTRKSYERVMAILEKKESVDTTHFEYCETCRVVRLFED</sequence>
<reference evidence="6" key="1">
    <citation type="submission" date="2020-09" db="EMBL/GenBank/DDBJ databases">
        <title>Desulfogranum mesoprofundum gen. nov., sp. nov., a novel mesophilic, sulfate-reducing chemolithoautotroph isolated from a deep-sea hydrothermal vent chimney in the Suiyo Seamount.</title>
        <authorList>
            <person name="Hashimoto Y."/>
            <person name="Nakagawa S."/>
        </authorList>
    </citation>
    <scope>NUCLEOTIDE SEQUENCE</scope>
    <source>
        <strain evidence="6">KT2</strain>
    </source>
</reference>
<evidence type="ECO:0000256" key="2">
    <source>
        <dbReference type="ARBA" id="ARBA00022723"/>
    </source>
</evidence>
<name>A0A8D5FFA0_9BACT</name>
<organism evidence="6 7">
    <name type="scientific">Desulfomarina profundi</name>
    <dbReference type="NCBI Taxonomy" id="2772557"/>
    <lineage>
        <taxon>Bacteria</taxon>
        <taxon>Pseudomonadati</taxon>
        <taxon>Thermodesulfobacteriota</taxon>
        <taxon>Desulfobulbia</taxon>
        <taxon>Desulfobulbales</taxon>
        <taxon>Desulfobulbaceae</taxon>
        <taxon>Desulfomarina</taxon>
    </lineage>
</organism>
<evidence type="ECO:0000313" key="7">
    <source>
        <dbReference type="Proteomes" id="UP000826725"/>
    </source>
</evidence>
<dbReference type="AlphaFoldDB" id="A0A8D5FFA0"/>
<evidence type="ECO:0000259" key="5">
    <source>
        <dbReference type="PROSITE" id="PS51379"/>
    </source>
</evidence>
<dbReference type="Pfam" id="PF13187">
    <property type="entry name" value="Fer4_9"/>
    <property type="match status" value="1"/>
</dbReference>
<keyword evidence="4" id="KW-0411">Iron-sulfur</keyword>
<keyword evidence="1" id="KW-0004">4Fe-4S</keyword>
<evidence type="ECO:0000313" key="6">
    <source>
        <dbReference type="EMBL" id="BCL59611.1"/>
    </source>
</evidence>
<feature type="domain" description="4Fe-4S ferredoxin-type" evidence="5">
    <location>
        <begin position="236"/>
        <end position="265"/>
    </location>
</feature>
<dbReference type="InterPro" id="IPR050572">
    <property type="entry name" value="Fe-S_Ferredoxin"/>
</dbReference>
<dbReference type="GO" id="GO:0046872">
    <property type="term" value="F:metal ion binding"/>
    <property type="evidence" value="ECO:0007669"/>
    <property type="project" value="UniProtKB-KW"/>
</dbReference>
<dbReference type="EMBL" id="AP024086">
    <property type="protein sequence ID" value="BCL59611.1"/>
    <property type="molecule type" value="Genomic_DNA"/>
</dbReference>
<evidence type="ECO:0000256" key="3">
    <source>
        <dbReference type="ARBA" id="ARBA00023004"/>
    </source>
</evidence>
<dbReference type="InterPro" id="IPR017896">
    <property type="entry name" value="4Fe4S_Fe-S-bd"/>
</dbReference>
<feature type="domain" description="4Fe-4S ferredoxin-type" evidence="5">
    <location>
        <begin position="98"/>
        <end position="123"/>
    </location>
</feature>
<protein>
    <recommendedName>
        <fullName evidence="5">4Fe-4S ferredoxin-type domain-containing protein</fullName>
    </recommendedName>
</protein>
<dbReference type="PROSITE" id="PS51379">
    <property type="entry name" value="4FE4S_FER_2"/>
    <property type="match status" value="4"/>
</dbReference>
<keyword evidence="7" id="KW-1185">Reference proteome</keyword>